<evidence type="ECO:0000256" key="4">
    <source>
        <dbReference type="ARBA" id="ARBA00022701"/>
    </source>
</evidence>
<protein>
    <submittedName>
        <fullName evidence="11">Microtubule-associated protein 70-5</fullName>
    </submittedName>
</protein>
<organism evidence="10 11">
    <name type="scientific">Momordica charantia</name>
    <name type="common">Bitter gourd</name>
    <name type="synonym">Balsam pear</name>
    <dbReference type="NCBI Taxonomy" id="3673"/>
    <lineage>
        <taxon>Eukaryota</taxon>
        <taxon>Viridiplantae</taxon>
        <taxon>Streptophyta</taxon>
        <taxon>Embryophyta</taxon>
        <taxon>Tracheophyta</taxon>
        <taxon>Spermatophyta</taxon>
        <taxon>Magnoliopsida</taxon>
        <taxon>eudicotyledons</taxon>
        <taxon>Gunneridae</taxon>
        <taxon>Pentapetalae</taxon>
        <taxon>rosids</taxon>
        <taxon>fabids</taxon>
        <taxon>Cucurbitales</taxon>
        <taxon>Cucurbitaceae</taxon>
        <taxon>Momordiceae</taxon>
        <taxon>Momordica</taxon>
    </lineage>
</organism>
<evidence type="ECO:0000256" key="7">
    <source>
        <dbReference type="SAM" id="Coils"/>
    </source>
</evidence>
<gene>
    <name evidence="11" type="primary">LOC111005374</name>
</gene>
<evidence type="ECO:0000256" key="2">
    <source>
        <dbReference type="ARBA" id="ARBA00008825"/>
    </source>
</evidence>
<evidence type="ECO:0000256" key="1">
    <source>
        <dbReference type="ARBA" id="ARBA00004245"/>
    </source>
</evidence>
<keyword evidence="5 7" id="KW-0175">Coiled coil</keyword>
<reference evidence="11" key="1">
    <citation type="submission" date="2025-08" db="UniProtKB">
        <authorList>
            <consortium name="RefSeq"/>
        </authorList>
    </citation>
    <scope>IDENTIFICATION</scope>
    <source>
        <strain evidence="11">OHB3-1</strain>
    </source>
</reference>
<comment type="similarity">
    <text evidence="2">Belongs to the MAP70 family.</text>
</comment>
<evidence type="ECO:0000256" key="6">
    <source>
        <dbReference type="ARBA" id="ARBA00023212"/>
    </source>
</evidence>
<feature type="coiled-coil region" evidence="7">
    <location>
        <begin position="152"/>
        <end position="332"/>
    </location>
</feature>
<feature type="compositionally biased region" description="Basic and acidic residues" evidence="8">
    <location>
        <begin position="454"/>
        <end position="470"/>
    </location>
</feature>
<feature type="signal peptide" evidence="9">
    <location>
        <begin position="1"/>
        <end position="21"/>
    </location>
</feature>
<dbReference type="GeneID" id="111005374"/>
<evidence type="ECO:0000256" key="8">
    <source>
        <dbReference type="SAM" id="MobiDB-lite"/>
    </source>
</evidence>
<keyword evidence="3" id="KW-0963">Cytoplasm</keyword>
<dbReference type="PANTHER" id="PTHR31246">
    <property type="entry name" value="MICROTUBULE-ASSOCIATED PROTEIN 70-2"/>
    <property type="match status" value="1"/>
</dbReference>
<evidence type="ECO:0000256" key="3">
    <source>
        <dbReference type="ARBA" id="ARBA00022490"/>
    </source>
</evidence>
<feature type="chain" id="PRO_5027047782" evidence="9">
    <location>
        <begin position="22"/>
        <end position="591"/>
    </location>
</feature>
<dbReference type="GO" id="GO:0005874">
    <property type="term" value="C:microtubule"/>
    <property type="evidence" value="ECO:0007669"/>
    <property type="project" value="UniProtKB-KW"/>
</dbReference>
<dbReference type="OrthoDB" id="1906253at2759"/>
<dbReference type="InterPro" id="IPR009768">
    <property type="entry name" value="MAP70"/>
</dbReference>
<evidence type="ECO:0000313" key="10">
    <source>
        <dbReference type="Proteomes" id="UP000504603"/>
    </source>
</evidence>
<dbReference type="RefSeq" id="XP_022132542.1">
    <property type="nucleotide sequence ID" value="XM_022276850.1"/>
</dbReference>
<keyword evidence="10" id="KW-1185">Reference proteome</keyword>
<evidence type="ECO:0000256" key="9">
    <source>
        <dbReference type="SAM" id="SignalP"/>
    </source>
</evidence>
<feature type="region of interest" description="Disordered" evidence="8">
    <location>
        <begin position="566"/>
        <end position="591"/>
    </location>
</feature>
<keyword evidence="9" id="KW-0732">Signal</keyword>
<dbReference type="GO" id="GO:0007010">
    <property type="term" value="P:cytoskeleton organization"/>
    <property type="evidence" value="ECO:0007669"/>
    <property type="project" value="InterPro"/>
</dbReference>
<keyword evidence="6" id="KW-0206">Cytoskeleton</keyword>
<evidence type="ECO:0000256" key="5">
    <source>
        <dbReference type="ARBA" id="ARBA00023054"/>
    </source>
</evidence>
<dbReference type="AlphaFoldDB" id="A0A6J1BU44"/>
<sequence>MGKPHLAISLLPLFTTNMVSYEEHVGREEVSVPHPDPVVLELNRLQNLLAEKNRELGAAHSEIKALRATEALKDKALEELRSEVDKLDDKLRATENLLEHKNLEIKRITTEKKDALAAQYAAEATLRRVYANQKDDDSLTLASVVAPLEAEIKMCKNEVLLLQEDKKALERLTKSKEAALLEAERILRSALERALIVEEVQNHNFELKRQIEICQEENRILEKTNRQKVIEVERLGQTIEDLEEAILAGGATANMVRDYKRQIEELHEEKRTLERELARAKVSAHRVATVVANEWKDDNDRVMPVKQWLEERKLLQAELQRVREKLAVSERTAKAEAQLKEKFKLRLKTLEEGLKQVSISPVNSNAFGGSPKTERSNNILGFLTSNGRKRSTSLSRPSAITKNSSILVQPNAKDEKASAPELNRSNSLKKKYASACENVVKKSMWASSRSRVVDIGEKDGNEMRENKENTDGTITPSEEAKDQTNQEPRNSENEDTVSGFLYDKIQKEVINLRKLCEVKDGNLVTKDEEIKMLMKKVEALTKAMEIESKKMKREAAVKEKEAAAAATAAAGKTEEKKNARILYSKSRRLST</sequence>
<dbReference type="Pfam" id="PF07058">
    <property type="entry name" value="MAP70"/>
    <property type="match status" value="1"/>
</dbReference>
<feature type="region of interest" description="Disordered" evidence="8">
    <location>
        <begin position="454"/>
        <end position="495"/>
    </location>
</feature>
<keyword evidence="4" id="KW-0493">Microtubule</keyword>
<evidence type="ECO:0000313" key="11">
    <source>
        <dbReference type="RefSeq" id="XP_022132542.1"/>
    </source>
</evidence>
<feature type="compositionally biased region" description="Basic and acidic residues" evidence="8">
    <location>
        <begin position="478"/>
        <end position="492"/>
    </location>
</feature>
<name>A0A6J1BU44_MOMCH</name>
<proteinExistence type="inferred from homology"/>
<dbReference type="PANTHER" id="PTHR31246:SF5">
    <property type="entry name" value="MICROTUBULE-ASSOCIATED PROTEIN 70-5"/>
    <property type="match status" value="1"/>
</dbReference>
<accession>A0A6J1BU44</accession>
<feature type="region of interest" description="Disordered" evidence="8">
    <location>
        <begin position="383"/>
        <end position="422"/>
    </location>
</feature>
<feature type="compositionally biased region" description="Polar residues" evidence="8">
    <location>
        <begin position="383"/>
        <end position="408"/>
    </location>
</feature>
<dbReference type="KEGG" id="mcha:111005374"/>
<dbReference type="Proteomes" id="UP000504603">
    <property type="component" value="Unplaced"/>
</dbReference>
<comment type="subcellular location">
    <subcellularLocation>
        <location evidence="1">Cytoplasm</location>
        <location evidence="1">Cytoskeleton</location>
    </subcellularLocation>
</comment>
<feature type="coiled-coil region" evidence="7">
    <location>
        <begin position="42"/>
        <end position="111"/>
    </location>
</feature>
<dbReference type="GO" id="GO:0008017">
    <property type="term" value="F:microtubule binding"/>
    <property type="evidence" value="ECO:0007669"/>
    <property type="project" value="InterPro"/>
</dbReference>